<feature type="region of interest" description="Disordered" evidence="4">
    <location>
        <begin position="34"/>
        <end position="60"/>
    </location>
</feature>
<keyword evidence="1 3" id="KW-0378">Hydrolase</keyword>
<feature type="compositionally biased region" description="Low complexity" evidence="4">
    <location>
        <begin position="34"/>
        <end position="53"/>
    </location>
</feature>
<sequence>MRALRIPSPLLPGCALGLVIVLLLRGCADGGDGPPRAGAPSAGGDARPRAGAPAPVPALWPPPRVVRDDRGSVAIGRTVAVRTGDTTDPAALDTVVAALRAGGARDIRVGDEPRSGELLVVTDGTTAGLAAGSPRGLPRGGYVLAAGHTGGGPRVVLAGADRTGTFHAAQTFAQLVRPVGSAAARTTLPAVRVRDWPATAARGVVEGFYGTPWTHGERLAQLDFAARFKLNTYVYTPKDDPYLRARWREPYPAARLTGLRELARRAEARHVSFVYALSPGPSVCYSSAADRAALLRKFRQLWQAGVRAYAVPLDDIDITRWNCPADGAAYGSGRAAVARAQADLLNHVRRAFLAPRPEAAPLLTVPTEYDGTRAGPYKTALAAALDAGVTVMWTGPLVVSPTLRTGQARAAARHYAHPVVIWDNYPVNDYTPGTLLLGPYTGRDPGVPGVVAGVTANAMNQAAASLPALFSLAAYAWHPQAHRPAAALDAGLRFLAAGDRRALTALRAFADLNHASRLDPAPAPRLAALIEAYRRGGPGAEDALREHLTVLASARDTVPRALRGSAAPWLDAAHDWARAALAAVALRDGTDTRARVRALREAARGHTVTDWQGRVRTVEVGAGVLDAFVARALDGP</sequence>
<comment type="similarity">
    <text evidence="3">Belongs to the glycosyl hydrolase 84 family.</text>
</comment>
<dbReference type="RefSeq" id="WP_381350549.1">
    <property type="nucleotide sequence ID" value="NZ_JBHMCY010000101.1"/>
</dbReference>
<dbReference type="InterPro" id="IPR051822">
    <property type="entry name" value="Glycosyl_Hydrolase_84"/>
</dbReference>
<keyword evidence="2 3" id="KW-0326">Glycosidase</keyword>
<organism evidence="6 7">
    <name type="scientific">Streptomyces cinereospinus</name>
    <dbReference type="NCBI Taxonomy" id="285561"/>
    <lineage>
        <taxon>Bacteria</taxon>
        <taxon>Bacillati</taxon>
        <taxon>Actinomycetota</taxon>
        <taxon>Actinomycetes</taxon>
        <taxon>Kitasatosporales</taxon>
        <taxon>Streptomycetaceae</taxon>
        <taxon>Streptomyces</taxon>
    </lineage>
</organism>
<name>A0ABV5NAM6_9ACTN</name>
<dbReference type="PANTHER" id="PTHR13170:SF16">
    <property type="entry name" value="PROTEIN O-GLCNACASE"/>
    <property type="match status" value="1"/>
</dbReference>
<dbReference type="Pfam" id="PF07555">
    <property type="entry name" value="NAGidase"/>
    <property type="match status" value="1"/>
</dbReference>
<dbReference type="InterPro" id="IPR029018">
    <property type="entry name" value="Hex-like_dom2"/>
</dbReference>
<evidence type="ECO:0000313" key="6">
    <source>
        <dbReference type="EMBL" id="MFB9467329.1"/>
    </source>
</evidence>
<proteinExistence type="inferred from homology"/>
<comment type="caution">
    <text evidence="6">The sequence shown here is derived from an EMBL/GenBank/DDBJ whole genome shotgun (WGS) entry which is preliminary data.</text>
</comment>
<reference evidence="6 7" key="1">
    <citation type="submission" date="2024-09" db="EMBL/GenBank/DDBJ databases">
        <authorList>
            <person name="Sun Q."/>
            <person name="Mori K."/>
        </authorList>
    </citation>
    <scope>NUCLEOTIDE SEQUENCE [LARGE SCALE GENOMIC DNA]</scope>
    <source>
        <strain evidence="6 7">JCM 6917</strain>
    </source>
</reference>
<evidence type="ECO:0000313" key="7">
    <source>
        <dbReference type="Proteomes" id="UP001589709"/>
    </source>
</evidence>
<gene>
    <name evidence="6" type="ORF">ACFF45_32765</name>
</gene>
<dbReference type="SUPFAM" id="SSF55545">
    <property type="entry name" value="beta-N-acetylhexosaminidase-like domain"/>
    <property type="match status" value="1"/>
</dbReference>
<dbReference type="Gene3D" id="3.30.379.10">
    <property type="entry name" value="Chitobiase/beta-hexosaminidase domain 2-like"/>
    <property type="match status" value="1"/>
</dbReference>
<evidence type="ECO:0000259" key="5">
    <source>
        <dbReference type="PROSITE" id="PS52009"/>
    </source>
</evidence>
<dbReference type="PANTHER" id="PTHR13170">
    <property type="entry name" value="O-GLCNACASE"/>
    <property type="match status" value="1"/>
</dbReference>
<evidence type="ECO:0000256" key="1">
    <source>
        <dbReference type="ARBA" id="ARBA00022801"/>
    </source>
</evidence>
<dbReference type="InterPro" id="IPR011496">
    <property type="entry name" value="O-GlcNAcase_cat"/>
</dbReference>
<dbReference type="EMBL" id="JBHMCY010000101">
    <property type="protein sequence ID" value="MFB9467329.1"/>
    <property type="molecule type" value="Genomic_DNA"/>
</dbReference>
<dbReference type="Proteomes" id="UP001589709">
    <property type="component" value="Unassembled WGS sequence"/>
</dbReference>
<dbReference type="Pfam" id="PF02838">
    <property type="entry name" value="Glyco_hydro_20b"/>
    <property type="match status" value="1"/>
</dbReference>
<keyword evidence="7" id="KW-1185">Reference proteome</keyword>
<dbReference type="PROSITE" id="PS52009">
    <property type="entry name" value="GH84"/>
    <property type="match status" value="1"/>
</dbReference>
<evidence type="ECO:0000256" key="4">
    <source>
        <dbReference type="SAM" id="MobiDB-lite"/>
    </source>
</evidence>
<evidence type="ECO:0000256" key="2">
    <source>
        <dbReference type="ARBA" id="ARBA00023295"/>
    </source>
</evidence>
<dbReference type="InterPro" id="IPR015882">
    <property type="entry name" value="HEX_bac_N"/>
</dbReference>
<evidence type="ECO:0000256" key="3">
    <source>
        <dbReference type="PROSITE-ProRule" id="PRU01353"/>
    </source>
</evidence>
<dbReference type="InterPro" id="IPR017853">
    <property type="entry name" value="GH"/>
</dbReference>
<feature type="domain" description="GH84" evidence="5">
    <location>
        <begin position="200"/>
        <end position="480"/>
    </location>
</feature>
<accession>A0ABV5NAM6</accession>
<dbReference type="SUPFAM" id="SSF51445">
    <property type="entry name" value="(Trans)glycosidases"/>
    <property type="match status" value="1"/>
</dbReference>
<dbReference type="Gene3D" id="3.20.20.80">
    <property type="entry name" value="Glycosidases"/>
    <property type="match status" value="1"/>
</dbReference>
<feature type="active site" description="Proton donor" evidence="3">
    <location>
        <position position="315"/>
    </location>
</feature>
<protein>
    <submittedName>
        <fullName evidence="6">Beta-N-acetylglucosaminidase domain-containing protein</fullName>
    </submittedName>
</protein>